<name>A0A9N9GK01_9GLOM</name>
<organism evidence="1 2">
    <name type="scientific">Cetraspora pellucida</name>
    <dbReference type="NCBI Taxonomy" id="1433469"/>
    <lineage>
        <taxon>Eukaryota</taxon>
        <taxon>Fungi</taxon>
        <taxon>Fungi incertae sedis</taxon>
        <taxon>Mucoromycota</taxon>
        <taxon>Glomeromycotina</taxon>
        <taxon>Glomeromycetes</taxon>
        <taxon>Diversisporales</taxon>
        <taxon>Gigasporaceae</taxon>
        <taxon>Cetraspora</taxon>
    </lineage>
</organism>
<accession>A0A9N9GK01</accession>
<dbReference type="AlphaFoldDB" id="A0A9N9GK01"/>
<gene>
    <name evidence="1" type="ORF">CPELLU_LOCUS7286</name>
</gene>
<evidence type="ECO:0000313" key="1">
    <source>
        <dbReference type="EMBL" id="CAG8607404.1"/>
    </source>
</evidence>
<dbReference type="OrthoDB" id="2443264at2759"/>
<evidence type="ECO:0000313" key="2">
    <source>
        <dbReference type="Proteomes" id="UP000789759"/>
    </source>
</evidence>
<sequence length="199" mass="22843">MVLDIKLAEGPENIDNDTIQEVNINDIACVEIDCLDVRDLIKHEIEELTINESDAASTVYQAHLLVNVDITSDMMAKDVAALIVAEIEGGDDYSWNEILKKIFEAVKTHNINPCFVFMNKDFVEINTTIEICKNNHRWEAVPNSIQQESWEPYCADNIKLTLEDAKQIALSRHWECLSENLELNIPYYYYGFAIEVQEE</sequence>
<dbReference type="Proteomes" id="UP000789759">
    <property type="component" value="Unassembled WGS sequence"/>
</dbReference>
<protein>
    <submittedName>
        <fullName evidence="1">14712_t:CDS:1</fullName>
    </submittedName>
</protein>
<reference evidence="1" key="1">
    <citation type="submission" date="2021-06" db="EMBL/GenBank/DDBJ databases">
        <authorList>
            <person name="Kallberg Y."/>
            <person name="Tangrot J."/>
            <person name="Rosling A."/>
        </authorList>
    </citation>
    <scope>NUCLEOTIDE SEQUENCE</scope>
    <source>
        <strain evidence="1">FL966</strain>
    </source>
</reference>
<dbReference type="EMBL" id="CAJVQA010004827">
    <property type="protein sequence ID" value="CAG8607404.1"/>
    <property type="molecule type" value="Genomic_DNA"/>
</dbReference>
<comment type="caution">
    <text evidence="1">The sequence shown here is derived from an EMBL/GenBank/DDBJ whole genome shotgun (WGS) entry which is preliminary data.</text>
</comment>
<keyword evidence="2" id="KW-1185">Reference proteome</keyword>
<proteinExistence type="predicted"/>